<accession>A0AAV1M0Q9</accession>
<comment type="caution">
    <text evidence="2">The sequence shown here is derived from an EMBL/GenBank/DDBJ whole genome shotgun (WGS) entry which is preliminary data.</text>
</comment>
<dbReference type="Proteomes" id="UP001314205">
    <property type="component" value="Unassembled WGS sequence"/>
</dbReference>
<protein>
    <submittedName>
        <fullName evidence="2">Uncharacterized protein</fullName>
    </submittedName>
</protein>
<dbReference type="AlphaFoldDB" id="A0AAV1M0Q9"/>
<gene>
    <name evidence="2" type="ORF">PARMNEM_LOCUS18775</name>
</gene>
<sequence>MRPLLREECLRKPEDLLSSYADSEQDDTEYVLMQMQKSRESLAKSQRKFTEASSKSHWNDDNIIPSTSKR</sequence>
<feature type="region of interest" description="Disordered" evidence="1">
    <location>
        <begin position="42"/>
        <end position="70"/>
    </location>
</feature>
<name>A0AAV1M0Q9_9NEOP</name>
<evidence type="ECO:0000313" key="3">
    <source>
        <dbReference type="Proteomes" id="UP001314205"/>
    </source>
</evidence>
<evidence type="ECO:0000256" key="1">
    <source>
        <dbReference type="SAM" id="MobiDB-lite"/>
    </source>
</evidence>
<dbReference type="EMBL" id="CAVLGL010000115">
    <property type="protein sequence ID" value="CAK1599959.1"/>
    <property type="molecule type" value="Genomic_DNA"/>
</dbReference>
<organism evidence="2 3">
    <name type="scientific">Parnassius mnemosyne</name>
    <name type="common">clouded apollo</name>
    <dbReference type="NCBI Taxonomy" id="213953"/>
    <lineage>
        <taxon>Eukaryota</taxon>
        <taxon>Metazoa</taxon>
        <taxon>Ecdysozoa</taxon>
        <taxon>Arthropoda</taxon>
        <taxon>Hexapoda</taxon>
        <taxon>Insecta</taxon>
        <taxon>Pterygota</taxon>
        <taxon>Neoptera</taxon>
        <taxon>Endopterygota</taxon>
        <taxon>Lepidoptera</taxon>
        <taxon>Glossata</taxon>
        <taxon>Ditrysia</taxon>
        <taxon>Papilionoidea</taxon>
        <taxon>Papilionidae</taxon>
        <taxon>Parnassiinae</taxon>
        <taxon>Parnassini</taxon>
        <taxon>Parnassius</taxon>
        <taxon>Driopa</taxon>
    </lineage>
</organism>
<reference evidence="2 3" key="1">
    <citation type="submission" date="2023-11" db="EMBL/GenBank/DDBJ databases">
        <authorList>
            <person name="Hedman E."/>
            <person name="Englund M."/>
            <person name="Stromberg M."/>
            <person name="Nyberg Akerstrom W."/>
            <person name="Nylinder S."/>
            <person name="Jareborg N."/>
            <person name="Kallberg Y."/>
            <person name="Kronander E."/>
        </authorList>
    </citation>
    <scope>NUCLEOTIDE SEQUENCE [LARGE SCALE GENOMIC DNA]</scope>
</reference>
<evidence type="ECO:0000313" key="2">
    <source>
        <dbReference type="EMBL" id="CAK1599959.1"/>
    </source>
</evidence>
<proteinExistence type="predicted"/>
<keyword evidence="3" id="KW-1185">Reference proteome</keyword>